<evidence type="ECO:0000256" key="4">
    <source>
        <dbReference type="ARBA" id="ARBA00023136"/>
    </source>
</evidence>
<sequence length="137" mass="14750">MANAGWVVGLNLVRQLIQLAFFAVLVRELSKTTVGEYQLITSAIGLCGFFILPGVSSMIMQSVARGHLGTFRKAFQFQLAGGVLGGIAICIYALLMEAQAEELRVGMMIAGITFPLAYGLSGWTDFQAGQGRFRQNA</sequence>
<dbReference type="EMBL" id="CP014796">
    <property type="protein sequence ID" value="APX23823.1"/>
    <property type="molecule type" value="Genomic_DNA"/>
</dbReference>
<dbReference type="Proteomes" id="UP000186559">
    <property type="component" value="Chromosome"/>
</dbReference>
<evidence type="ECO:0000256" key="5">
    <source>
        <dbReference type="SAM" id="Phobius"/>
    </source>
</evidence>
<accession>A0A1U7D6S5</accession>
<dbReference type="AlphaFoldDB" id="A0A1U7D6S5"/>
<feature type="transmembrane region" description="Helical" evidence="5">
    <location>
        <begin position="107"/>
        <end position="124"/>
    </location>
</feature>
<evidence type="ECO:0000313" key="6">
    <source>
        <dbReference type="EMBL" id="APX23823.1"/>
    </source>
</evidence>
<reference evidence="6 7" key="1">
    <citation type="submission" date="2016-03" db="EMBL/GenBank/DDBJ databases">
        <title>Deep-sea bacteria in the southern Pacific.</title>
        <authorList>
            <person name="Tang K."/>
        </authorList>
    </citation>
    <scope>NUCLEOTIDE SEQUENCE [LARGE SCALE GENOMIC DNA]</scope>
    <source>
        <strain evidence="6 7">JLT2016</strain>
    </source>
</reference>
<dbReference type="RefSeq" id="WP_076623753.1">
    <property type="nucleotide sequence ID" value="NZ_BMEW01000007.1"/>
</dbReference>
<gene>
    <name evidence="6" type="ORF">Ga0080559_TMP3027</name>
</gene>
<keyword evidence="2 5" id="KW-0812">Transmembrane</keyword>
<dbReference type="KEGG" id="tpro:Ga0080559_TMP3027"/>
<evidence type="ECO:0000256" key="3">
    <source>
        <dbReference type="ARBA" id="ARBA00022989"/>
    </source>
</evidence>
<keyword evidence="7" id="KW-1185">Reference proteome</keyword>
<dbReference type="STRING" id="1229727.Ga0080559_TMP3027"/>
<organism evidence="6 7">
    <name type="scientific">Salipiger profundus</name>
    <dbReference type="NCBI Taxonomy" id="1229727"/>
    <lineage>
        <taxon>Bacteria</taxon>
        <taxon>Pseudomonadati</taxon>
        <taxon>Pseudomonadota</taxon>
        <taxon>Alphaproteobacteria</taxon>
        <taxon>Rhodobacterales</taxon>
        <taxon>Roseobacteraceae</taxon>
        <taxon>Salipiger</taxon>
    </lineage>
</organism>
<evidence type="ECO:0000256" key="1">
    <source>
        <dbReference type="ARBA" id="ARBA00004141"/>
    </source>
</evidence>
<dbReference type="InterPro" id="IPR002797">
    <property type="entry name" value="Polysacc_synth"/>
</dbReference>
<keyword evidence="3 5" id="KW-1133">Transmembrane helix</keyword>
<feature type="transmembrane region" description="Helical" evidence="5">
    <location>
        <begin position="75"/>
        <end position="95"/>
    </location>
</feature>
<dbReference type="GO" id="GO:0016020">
    <property type="term" value="C:membrane"/>
    <property type="evidence" value="ECO:0007669"/>
    <property type="project" value="UniProtKB-SubCell"/>
</dbReference>
<dbReference type="Pfam" id="PF01943">
    <property type="entry name" value="Polysacc_synt"/>
    <property type="match status" value="1"/>
</dbReference>
<evidence type="ECO:0000313" key="7">
    <source>
        <dbReference type="Proteomes" id="UP000186559"/>
    </source>
</evidence>
<name>A0A1U7D6S5_9RHOB</name>
<feature type="transmembrane region" description="Helical" evidence="5">
    <location>
        <begin position="6"/>
        <end position="25"/>
    </location>
</feature>
<comment type="subcellular location">
    <subcellularLocation>
        <location evidence="1">Membrane</location>
        <topology evidence="1">Multi-pass membrane protein</topology>
    </subcellularLocation>
</comment>
<evidence type="ECO:0000256" key="2">
    <source>
        <dbReference type="ARBA" id="ARBA00022692"/>
    </source>
</evidence>
<keyword evidence="4 5" id="KW-0472">Membrane</keyword>
<feature type="transmembrane region" description="Helical" evidence="5">
    <location>
        <begin position="37"/>
        <end position="55"/>
    </location>
</feature>
<proteinExistence type="predicted"/>
<protein>
    <submittedName>
        <fullName evidence="6">Polysaccharide biosynthesis protein</fullName>
    </submittedName>
</protein>